<sequence length="277" mass="30160">MLNADLHCHSNCSDGVLTPAEVARYAYAGGVKLWSLTDHDELSGQHAAHQAATALGMQYVCGVEISVTWAERTVHVVGLNFNPDCAALVNGLAEARRGRVARAQAMATELAKVGIKDAYAGALRYASNPDLIARTHFARYLVEAGFAPSLPAVFKRYLIEGHPGFVPHCWAQLTDAISWINAAGGVAVLAHPGRYRFTPREFEILLTTFKELGGKAIEVITGSHTKQQYQEYAQIARHYGFWASRGSDFHAPKESRTALGSLPALPADLTPVWHAWL</sequence>
<evidence type="ECO:0000313" key="1">
    <source>
        <dbReference type="EMBL" id="BBE09365.1"/>
    </source>
</evidence>
<dbReference type="Proteomes" id="UP000282597">
    <property type="component" value="Chromosome"/>
</dbReference>
<dbReference type="InterPro" id="IPR003141">
    <property type="entry name" value="Pol/His_phosphatase_N"/>
</dbReference>
<dbReference type="GO" id="GO:0035312">
    <property type="term" value="F:5'-3' DNA exonuclease activity"/>
    <property type="evidence" value="ECO:0007669"/>
    <property type="project" value="TreeGrafter"/>
</dbReference>
<evidence type="ECO:0000313" key="2">
    <source>
        <dbReference type="Proteomes" id="UP000282597"/>
    </source>
</evidence>
<dbReference type="SMART" id="SM00481">
    <property type="entry name" value="POLIIIAc"/>
    <property type="match status" value="1"/>
</dbReference>
<dbReference type="RefSeq" id="WP_045362076.1">
    <property type="nucleotide sequence ID" value="NZ_AP018150.1"/>
</dbReference>
<proteinExistence type="predicted"/>
<dbReference type="CDD" id="cd07438">
    <property type="entry name" value="PHP_HisPPase_AMP"/>
    <property type="match status" value="1"/>
</dbReference>
<dbReference type="Pfam" id="PF02811">
    <property type="entry name" value="PHP"/>
    <property type="match status" value="1"/>
</dbReference>
<dbReference type="KEGG" id="mcys:MCB1EB_1204"/>
<dbReference type="InterPro" id="IPR049742">
    <property type="entry name" value="35NBP"/>
</dbReference>
<organism evidence="1 2">
    <name type="scientific">Mycoavidus cysteinexigens</name>
    <dbReference type="NCBI Taxonomy" id="1553431"/>
    <lineage>
        <taxon>Bacteria</taxon>
        <taxon>Pseudomonadati</taxon>
        <taxon>Pseudomonadota</taxon>
        <taxon>Betaproteobacteria</taxon>
        <taxon>Burkholderiales</taxon>
        <taxon>Burkholderiaceae</taxon>
        <taxon>Mycoavidus</taxon>
    </lineage>
</organism>
<protein>
    <submittedName>
        <fullName evidence="1">PHP domain-containing protein</fullName>
    </submittedName>
</protein>
<name>A0A2Z6EWA1_9BURK</name>
<dbReference type="EMBL" id="AP018150">
    <property type="protein sequence ID" value="BBE09365.1"/>
    <property type="molecule type" value="Genomic_DNA"/>
</dbReference>
<dbReference type="PANTHER" id="PTHR42924">
    <property type="entry name" value="EXONUCLEASE"/>
    <property type="match status" value="1"/>
</dbReference>
<dbReference type="PANTHER" id="PTHR42924:SF3">
    <property type="entry name" value="POLYMERASE_HISTIDINOL PHOSPHATASE N-TERMINAL DOMAIN-CONTAINING PROTEIN"/>
    <property type="match status" value="1"/>
</dbReference>
<dbReference type="GO" id="GO:0004534">
    <property type="term" value="F:5'-3' RNA exonuclease activity"/>
    <property type="evidence" value="ECO:0007669"/>
    <property type="project" value="TreeGrafter"/>
</dbReference>
<gene>
    <name evidence="1" type="ORF">MCB1EB_1204</name>
</gene>
<dbReference type="SUPFAM" id="SSF89550">
    <property type="entry name" value="PHP domain-like"/>
    <property type="match status" value="1"/>
</dbReference>
<dbReference type="InterPro" id="IPR016195">
    <property type="entry name" value="Pol/histidinol_Pase-like"/>
</dbReference>
<keyword evidence="2" id="KW-1185">Reference proteome</keyword>
<dbReference type="NCBIfam" id="NF041577">
    <property type="entry name" value="nside_bi_sphtase"/>
    <property type="match status" value="1"/>
</dbReference>
<dbReference type="AlphaFoldDB" id="A0A2Z6EWA1"/>
<dbReference type="InterPro" id="IPR052018">
    <property type="entry name" value="PHP_domain"/>
</dbReference>
<dbReference type="Gene3D" id="1.10.150.650">
    <property type="match status" value="1"/>
</dbReference>
<reference evidence="1 2" key="1">
    <citation type="journal article" date="2018" name="Microbes Environ.">
        <title>Comparative Genomic Insights into Endofungal Lifestyles of Two Bacterial Endosymbionts, Mycoavidus cysteinexigens and Burkholderia rhizoxinica.</title>
        <authorList>
            <person name="Sharmin D."/>
            <person name="Guo Y."/>
            <person name="Nishizawa T."/>
            <person name="Ohshima S."/>
            <person name="Sato Y."/>
            <person name="Takashima Y."/>
            <person name="Narisawa K."/>
            <person name="Ohta H."/>
        </authorList>
    </citation>
    <scope>NUCLEOTIDE SEQUENCE [LARGE SCALE GENOMIC DNA]</scope>
    <source>
        <strain evidence="1 2">B1-EB</strain>
    </source>
</reference>
<accession>A0A2Z6EWA1</accession>
<dbReference type="Gene3D" id="3.20.20.140">
    <property type="entry name" value="Metal-dependent hydrolases"/>
    <property type="match status" value="1"/>
</dbReference>
<dbReference type="InterPro" id="IPR004013">
    <property type="entry name" value="PHP_dom"/>
</dbReference>